<evidence type="ECO:0000256" key="2">
    <source>
        <dbReference type="ARBA" id="ARBA00011344"/>
    </source>
</evidence>
<keyword evidence="4 7" id="KW-0731">Sigma factor</keyword>
<dbReference type="EMBL" id="CP046173">
    <property type="protein sequence ID" value="QIS19966.1"/>
    <property type="molecule type" value="Genomic_DNA"/>
</dbReference>
<evidence type="ECO:0000259" key="9">
    <source>
        <dbReference type="Pfam" id="PF04542"/>
    </source>
</evidence>
<dbReference type="GO" id="GO:0003677">
    <property type="term" value="F:DNA binding"/>
    <property type="evidence" value="ECO:0007669"/>
    <property type="project" value="UniProtKB-KW"/>
</dbReference>
<gene>
    <name evidence="12" type="ORF">F6W96_18365</name>
</gene>
<evidence type="ECO:0000256" key="4">
    <source>
        <dbReference type="ARBA" id="ARBA00023082"/>
    </source>
</evidence>
<feature type="domain" description="SnoaL-like" evidence="11">
    <location>
        <begin position="206"/>
        <end position="301"/>
    </location>
</feature>
<dbReference type="InterPro" id="IPR013325">
    <property type="entry name" value="RNA_pol_sigma_r2"/>
</dbReference>
<reference evidence="12 13" key="1">
    <citation type="journal article" date="2019" name="ACS Chem. Biol.">
        <title>Identification and Mobilization of a Cryptic Antibiotic Biosynthesis Gene Locus from a Human-Pathogenic Nocardia Isolate.</title>
        <authorList>
            <person name="Herisse M."/>
            <person name="Ishida K."/>
            <person name="Porter J.L."/>
            <person name="Howden B."/>
            <person name="Hertweck C."/>
            <person name="Stinear T.P."/>
            <person name="Pidot S.J."/>
        </authorList>
    </citation>
    <scope>NUCLEOTIDE SEQUENCE [LARGE SCALE GENOMIC DNA]</scope>
    <source>
        <strain evidence="12 13">AUSMDU00012715</strain>
    </source>
</reference>
<dbReference type="Gene3D" id="3.10.450.50">
    <property type="match status" value="1"/>
</dbReference>
<dbReference type="AlphaFoldDB" id="A0A6G9Z449"/>
<dbReference type="Gene3D" id="1.10.1740.10">
    <property type="match status" value="1"/>
</dbReference>
<evidence type="ECO:0000256" key="6">
    <source>
        <dbReference type="ARBA" id="ARBA00023163"/>
    </source>
</evidence>
<dbReference type="Pfam" id="PF12680">
    <property type="entry name" value="SnoaL_2"/>
    <property type="match status" value="1"/>
</dbReference>
<dbReference type="Gene3D" id="1.10.10.10">
    <property type="entry name" value="Winged helix-like DNA-binding domain superfamily/Winged helix DNA-binding domain"/>
    <property type="match status" value="1"/>
</dbReference>
<dbReference type="NCBIfam" id="NF006089">
    <property type="entry name" value="PRK08241.1"/>
    <property type="match status" value="1"/>
</dbReference>
<dbReference type="SUPFAM" id="SSF88659">
    <property type="entry name" value="Sigma3 and sigma4 domains of RNA polymerase sigma factors"/>
    <property type="match status" value="1"/>
</dbReference>
<accession>A0A6G9Z449</accession>
<dbReference type="InterPro" id="IPR013249">
    <property type="entry name" value="RNA_pol_sigma70_r4_t2"/>
</dbReference>
<dbReference type="InterPro" id="IPR000838">
    <property type="entry name" value="RNA_pol_sigma70_ECF_CS"/>
</dbReference>
<dbReference type="InterPro" id="IPR014305">
    <property type="entry name" value="RNA_pol_sigma-G_actinobac"/>
</dbReference>
<organism evidence="12 13">
    <name type="scientific">Nocardia terpenica</name>
    <dbReference type="NCBI Taxonomy" id="455432"/>
    <lineage>
        <taxon>Bacteria</taxon>
        <taxon>Bacillati</taxon>
        <taxon>Actinomycetota</taxon>
        <taxon>Actinomycetes</taxon>
        <taxon>Mycobacteriales</taxon>
        <taxon>Nocardiaceae</taxon>
        <taxon>Nocardia</taxon>
    </lineage>
</organism>
<sequence>MSVAQDFENRTDRFRPELLVHCYQMLGSVHDAEDLVQETFLRAWRSYERFDDRRAAMRTWLYRIATNACLTALETRSRRPLPSGLAAPGEDPREPLAHGGEAPWLEPFPDTLLSGDRTDPESAFLARGRLRLALVAAMQLLPARQRAVLILRDVLDWSAAEVAEVLDTTPAAVNSALQRARARLGAVNMREDQVDEPTDRRHRALVDRYMAAFEDADIAALARLLTEDAVLEMPPYLNWYIGRERYIRFIERVFETRGTDWRMFPLSANGQPAVAAYVRDRDGFYHMHTLQVFTVTDNGISRNVTFPDGSIFALFGLKFNLEIPATPASR</sequence>
<dbReference type="CDD" id="cd06171">
    <property type="entry name" value="Sigma70_r4"/>
    <property type="match status" value="1"/>
</dbReference>
<evidence type="ECO:0000259" key="11">
    <source>
        <dbReference type="Pfam" id="PF12680"/>
    </source>
</evidence>
<feature type="domain" description="RNA polymerase sigma-70 region 2" evidence="9">
    <location>
        <begin position="13"/>
        <end position="79"/>
    </location>
</feature>
<dbReference type="InterPro" id="IPR032710">
    <property type="entry name" value="NTF2-like_dom_sf"/>
</dbReference>
<evidence type="ECO:0000313" key="12">
    <source>
        <dbReference type="EMBL" id="QIS19966.1"/>
    </source>
</evidence>
<evidence type="ECO:0000256" key="1">
    <source>
        <dbReference type="ARBA" id="ARBA00010641"/>
    </source>
</evidence>
<evidence type="ECO:0000256" key="8">
    <source>
        <dbReference type="SAM" id="MobiDB-lite"/>
    </source>
</evidence>
<evidence type="ECO:0000313" key="13">
    <source>
        <dbReference type="Proteomes" id="UP000500953"/>
    </source>
</evidence>
<keyword evidence="3 7" id="KW-0805">Transcription regulation</keyword>
<keyword evidence="6 7" id="KW-0804">Transcription</keyword>
<dbReference type="GO" id="GO:0006950">
    <property type="term" value="P:response to stress"/>
    <property type="evidence" value="ECO:0007669"/>
    <property type="project" value="UniProtKB-ARBA"/>
</dbReference>
<dbReference type="Proteomes" id="UP000500953">
    <property type="component" value="Chromosome"/>
</dbReference>
<dbReference type="GO" id="GO:0016987">
    <property type="term" value="F:sigma factor activity"/>
    <property type="evidence" value="ECO:0007669"/>
    <property type="project" value="UniProtKB-KW"/>
</dbReference>
<evidence type="ECO:0000256" key="7">
    <source>
        <dbReference type="RuleBase" id="RU000716"/>
    </source>
</evidence>
<dbReference type="GO" id="GO:0006352">
    <property type="term" value="P:DNA-templated transcription initiation"/>
    <property type="evidence" value="ECO:0007669"/>
    <property type="project" value="InterPro"/>
</dbReference>
<dbReference type="Pfam" id="PF04542">
    <property type="entry name" value="Sigma70_r2"/>
    <property type="match status" value="1"/>
</dbReference>
<dbReference type="Pfam" id="PF08281">
    <property type="entry name" value="Sigma70_r4_2"/>
    <property type="match status" value="1"/>
</dbReference>
<dbReference type="InterPro" id="IPR039425">
    <property type="entry name" value="RNA_pol_sigma-70-like"/>
</dbReference>
<comment type="similarity">
    <text evidence="1 7">Belongs to the sigma-70 factor family. ECF subfamily.</text>
</comment>
<feature type="domain" description="RNA polymerase sigma factor 70 region 4 type 2" evidence="10">
    <location>
        <begin position="132"/>
        <end position="184"/>
    </location>
</feature>
<feature type="region of interest" description="Disordered" evidence="8">
    <location>
        <begin position="80"/>
        <end position="101"/>
    </location>
</feature>
<proteinExistence type="inferred from homology"/>
<name>A0A6G9Z449_9NOCA</name>
<dbReference type="PROSITE" id="PS01063">
    <property type="entry name" value="SIGMA70_ECF"/>
    <property type="match status" value="1"/>
</dbReference>
<dbReference type="PANTHER" id="PTHR43133">
    <property type="entry name" value="RNA POLYMERASE ECF-TYPE SIGMA FACTO"/>
    <property type="match status" value="1"/>
</dbReference>
<dbReference type="NCBIfam" id="TIGR02937">
    <property type="entry name" value="sigma70-ECF"/>
    <property type="match status" value="1"/>
</dbReference>
<dbReference type="SUPFAM" id="SSF54427">
    <property type="entry name" value="NTF2-like"/>
    <property type="match status" value="1"/>
</dbReference>
<dbReference type="InterPro" id="IPR014284">
    <property type="entry name" value="RNA_pol_sigma-70_dom"/>
</dbReference>
<evidence type="ECO:0000256" key="3">
    <source>
        <dbReference type="ARBA" id="ARBA00023015"/>
    </source>
</evidence>
<dbReference type="InterPro" id="IPR037401">
    <property type="entry name" value="SnoaL-like"/>
</dbReference>
<comment type="subunit">
    <text evidence="2">Interacts transiently with the RNA polymerase catalytic core formed by RpoA, RpoB, RpoC and RpoZ (2 alpha, 1 beta, 1 beta' and 1 omega subunit) to form the RNA polymerase holoenzyme that can initiate transcription.</text>
</comment>
<dbReference type="InterPro" id="IPR007627">
    <property type="entry name" value="RNA_pol_sigma70_r2"/>
</dbReference>
<dbReference type="SUPFAM" id="SSF88946">
    <property type="entry name" value="Sigma2 domain of RNA polymerase sigma factors"/>
    <property type="match status" value="1"/>
</dbReference>
<evidence type="ECO:0000259" key="10">
    <source>
        <dbReference type="Pfam" id="PF08281"/>
    </source>
</evidence>
<dbReference type="InterPro" id="IPR013324">
    <property type="entry name" value="RNA_pol_sigma_r3/r4-like"/>
</dbReference>
<protein>
    <recommendedName>
        <fullName evidence="7">RNA polymerase sigma factor</fullName>
    </recommendedName>
</protein>
<dbReference type="NCBIfam" id="TIGR02960">
    <property type="entry name" value="SigX5"/>
    <property type="match status" value="1"/>
</dbReference>
<evidence type="ECO:0000256" key="5">
    <source>
        <dbReference type="ARBA" id="ARBA00023125"/>
    </source>
</evidence>
<dbReference type="InterPro" id="IPR036388">
    <property type="entry name" value="WH-like_DNA-bd_sf"/>
</dbReference>
<keyword evidence="5 7" id="KW-0238">DNA-binding</keyword>
<dbReference type="PANTHER" id="PTHR43133:SF65">
    <property type="entry name" value="ECF RNA POLYMERASE SIGMA FACTOR SIGG"/>
    <property type="match status" value="1"/>
</dbReference>